<dbReference type="AlphaFoldDB" id="A0AAU9CWJ7"/>
<sequence length="164" mass="18413">MAKKQKKTLIEKFLDKEQILYEPLSVQTHLDGDVYAIDDQHRLPQVFKTLVLTGNKTGPVVGVVQLIDRIDYKKMSQVTGNKKVGLVPLKDLVKTSGYLHGENTPIGIYNNKHFKIYYDEAINNFESVIVSAGEIGRMVKINGKELVKITEGSIVDIAERNTNV</sequence>
<dbReference type="Pfam" id="PF04073">
    <property type="entry name" value="tRNA_edit"/>
    <property type="match status" value="1"/>
</dbReference>
<name>A0AAU9CWJ7_9LACO</name>
<accession>A0AAU9CWJ7</accession>
<dbReference type="PIRSF" id="PIRSF006181">
    <property type="entry name" value="EbsC_YbaK"/>
    <property type="match status" value="1"/>
</dbReference>
<evidence type="ECO:0000313" key="7">
    <source>
        <dbReference type="Proteomes" id="UP001321861"/>
    </source>
</evidence>
<feature type="domain" description="YbaK/aminoacyl-tRNA synthetase-associated" evidence="5">
    <location>
        <begin position="44"/>
        <end position="148"/>
    </location>
</feature>
<dbReference type="Gene3D" id="3.90.960.10">
    <property type="entry name" value="YbaK/aminoacyl-tRNA synthetase-associated domain"/>
    <property type="match status" value="1"/>
</dbReference>
<dbReference type="Proteomes" id="UP001321861">
    <property type="component" value="Chromosome"/>
</dbReference>
<evidence type="ECO:0000256" key="1">
    <source>
        <dbReference type="ARBA" id="ARBA00009798"/>
    </source>
</evidence>
<proteinExistence type="inferred from homology"/>
<keyword evidence="3 4" id="KW-0456">Lyase</keyword>
<keyword evidence="7" id="KW-1185">Reference proteome</keyword>
<dbReference type="InterPro" id="IPR004369">
    <property type="entry name" value="Prolyl-tRNA_editing_YbaK/EbsC"/>
</dbReference>
<evidence type="ECO:0000256" key="3">
    <source>
        <dbReference type="ARBA" id="ARBA00023239"/>
    </source>
</evidence>
<dbReference type="EMBL" id="AP026802">
    <property type="protein sequence ID" value="BDR58357.1"/>
    <property type="molecule type" value="Genomic_DNA"/>
</dbReference>
<dbReference type="GO" id="GO:0002161">
    <property type="term" value="F:aminoacyl-tRNA deacylase activity"/>
    <property type="evidence" value="ECO:0007669"/>
    <property type="project" value="InterPro"/>
</dbReference>
<dbReference type="GO" id="GO:0006412">
    <property type="term" value="P:translation"/>
    <property type="evidence" value="ECO:0007669"/>
    <property type="project" value="UniProtKB-KW"/>
</dbReference>
<evidence type="ECO:0000256" key="2">
    <source>
        <dbReference type="ARBA" id="ARBA00022917"/>
    </source>
</evidence>
<dbReference type="EC" id="4.2.-.-" evidence="4"/>
<dbReference type="InterPro" id="IPR036754">
    <property type="entry name" value="YbaK/aa-tRNA-synt-asso_dom_sf"/>
</dbReference>
<evidence type="ECO:0000313" key="6">
    <source>
        <dbReference type="EMBL" id="BDR58357.1"/>
    </source>
</evidence>
<dbReference type="GO" id="GO:0016829">
    <property type="term" value="F:lyase activity"/>
    <property type="evidence" value="ECO:0007669"/>
    <property type="project" value="UniProtKB-KW"/>
</dbReference>
<protein>
    <recommendedName>
        <fullName evidence="4">Cys-tRNA(Pro)/Cys-tRNA(Cys) deacylase</fullName>
        <ecNumber evidence="4">4.2.-.-</ecNumber>
    </recommendedName>
</protein>
<evidence type="ECO:0000256" key="4">
    <source>
        <dbReference type="PIRNR" id="PIRNR006181"/>
    </source>
</evidence>
<dbReference type="PANTHER" id="PTHR30411">
    <property type="entry name" value="CYTOPLASMIC PROTEIN"/>
    <property type="match status" value="1"/>
</dbReference>
<keyword evidence="2 4" id="KW-0648">Protein biosynthesis</keyword>
<reference evidence="6 7" key="1">
    <citation type="journal article" date="2023" name="Microbiol. Spectr.">
        <title>Symbiosis of Carpenter Bees with Uncharacterized Lactic Acid Bacteria Showing NAD Auxotrophy.</title>
        <authorList>
            <person name="Kawasaki S."/>
            <person name="Ozawa K."/>
            <person name="Mori T."/>
            <person name="Yamamoto A."/>
            <person name="Ito M."/>
            <person name="Ohkuma M."/>
            <person name="Sakamoto M."/>
            <person name="Matsutani M."/>
        </authorList>
    </citation>
    <scope>NUCLEOTIDE SEQUENCE [LARGE SCALE GENOMIC DNA]</scope>
    <source>
        <strain evidence="6 7">XA3</strain>
    </source>
</reference>
<gene>
    <name evidence="6" type="ORF">XA3_07980</name>
</gene>
<comment type="similarity">
    <text evidence="1 4">Belongs to the prolyl-tRNA editing family. YbaK/EbsC subfamily.</text>
</comment>
<dbReference type="SUPFAM" id="SSF55826">
    <property type="entry name" value="YbaK/ProRS associated domain"/>
    <property type="match status" value="1"/>
</dbReference>
<organism evidence="6 7">
    <name type="scientific">Xylocopilactobacillus apicola</name>
    <dbReference type="NCBI Taxonomy" id="2932184"/>
    <lineage>
        <taxon>Bacteria</taxon>
        <taxon>Bacillati</taxon>
        <taxon>Bacillota</taxon>
        <taxon>Bacilli</taxon>
        <taxon>Lactobacillales</taxon>
        <taxon>Lactobacillaceae</taxon>
        <taxon>Xylocopilactobacillus</taxon>
    </lineage>
</organism>
<evidence type="ECO:0000259" key="5">
    <source>
        <dbReference type="Pfam" id="PF04073"/>
    </source>
</evidence>
<dbReference type="KEGG" id="xap:XA3_07980"/>
<dbReference type="InterPro" id="IPR007214">
    <property type="entry name" value="YbaK/aa-tRNA-synth-assoc-dom"/>
</dbReference>
<dbReference type="RefSeq" id="WP_317636265.1">
    <property type="nucleotide sequence ID" value="NZ_AP026802.1"/>
</dbReference>
<dbReference type="PANTHER" id="PTHR30411:SF0">
    <property type="entry name" value="CYS-TRNA(PRO)_CYS-TRNA(CYS) DEACYLASE YBAK"/>
    <property type="match status" value="1"/>
</dbReference>